<evidence type="ECO:0000256" key="2">
    <source>
        <dbReference type="SAM" id="Phobius"/>
    </source>
</evidence>
<keyword evidence="2" id="KW-1133">Transmembrane helix</keyword>
<dbReference type="PANTHER" id="PTHR33741:SF5">
    <property type="entry name" value="TRANSMEMBRANE PROTEIN DDB_G0269096-RELATED"/>
    <property type="match status" value="1"/>
</dbReference>
<feature type="domain" description="HPP transmembrane region" evidence="3">
    <location>
        <begin position="11"/>
        <end position="164"/>
    </location>
</feature>
<feature type="transmembrane region" description="Helical" evidence="2">
    <location>
        <begin position="15"/>
        <end position="36"/>
    </location>
</feature>
<dbReference type="EMBL" id="JACIJK010000001">
    <property type="protein sequence ID" value="MBB5713558.1"/>
    <property type="molecule type" value="Genomic_DNA"/>
</dbReference>
<protein>
    <submittedName>
        <fullName evidence="4">CBS domain-containing membrane protein</fullName>
    </submittedName>
</protein>
<evidence type="ECO:0000313" key="4">
    <source>
        <dbReference type="EMBL" id="MBB5713558.1"/>
    </source>
</evidence>
<accession>A0A7W9EUK1</accession>
<name>A0A7W9EUK1_9SPHN</name>
<feature type="transmembrane region" description="Helical" evidence="2">
    <location>
        <begin position="115"/>
        <end position="135"/>
    </location>
</feature>
<feature type="transmembrane region" description="Helical" evidence="2">
    <location>
        <begin position="82"/>
        <end position="108"/>
    </location>
</feature>
<comment type="caution">
    <text evidence="4">The sequence shown here is derived from an EMBL/GenBank/DDBJ whole genome shotgun (WGS) entry which is preliminary data.</text>
</comment>
<dbReference type="RefSeq" id="WP_184053989.1">
    <property type="nucleotide sequence ID" value="NZ_JACIJK010000001.1"/>
</dbReference>
<dbReference type="Proteomes" id="UP000546200">
    <property type="component" value="Unassembled WGS sequence"/>
</dbReference>
<feature type="transmembrane region" description="Helical" evidence="2">
    <location>
        <begin position="43"/>
        <end position="62"/>
    </location>
</feature>
<reference evidence="4 5" key="1">
    <citation type="submission" date="2020-08" db="EMBL/GenBank/DDBJ databases">
        <title>Genomic Encyclopedia of Type Strains, Phase IV (KMG-IV): sequencing the most valuable type-strain genomes for metagenomic binning, comparative biology and taxonomic classification.</title>
        <authorList>
            <person name="Goeker M."/>
        </authorList>
    </citation>
    <scope>NUCLEOTIDE SEQUENCE [LARGE SCALE GENOMIC DNA]</scope>
    <source>
        <strain evidence="4 5">DSM 100044</strain>
    </source>
</reference>
<dbReference type="AlphaFoldDB" id="A0A7W9EUK1"/>
<keyword evidence="2" id="KW-0812">Transmembrane</keyword>
<sequence>MIGVFLPGATQRDQMLAGLGALAGIAVTYLVTRLALGPGPLPLLVAPMGASAVLIFAVPASPLAQPWSVIGGNTVSALVGVIAARLIGDVTIAAAVAVGGAIAIMSLLRCLHPPGGAAALTAVIGGPVVAAAGLAFPFTPVALNAVLLTLAGLAFHRFSGHSYPHRPVPVAPPDRHPEDLDAALADMHEAFDIDREDLEQLLARVEHHAAERRRLKRKGPAAVNGPRPISSANGSRISRP</sequence>
<proteinExistence type="predicted"/>
<dbReference type="InterPro" id="IPR058581">
    <property type="entry name" value="TM_HPP"/>
</dbReference>
<dbReference type="Pfam" id="PF04982">
    <property type="entry name" value="TM_HPP"/>
    <property type="match status" value="1"/>
</dbReference>
<keyword evidence="5" id="KW-1185">Reference proteome</keyword>
<dbReference type="InterPro" id="IPR007065">
    <property type="entry name" value="HPP"/>
</dbReference>
<feature type="region of interest" description="Disordered" evidence="1">
    <location>
        <begin position="210"/>
        <end position="240"/>
    </location>
</feature>
<gene>
    <name evidence="4" type="ORF">FHS94_000377</name>
</gene>
<organism evidence="4 5">
    <name type="scientific">Sphingomonas aerophila</name>
    <dbReference type="NCBI Taxonomy" id="1344948"/>
    <lineage>
        <taxon>Bacteria</taxon>
        <taxon>Pseudomonadati</taxon>
        <taxon>Pseudomonadota</taxon>
        <taxon>Alphaproteobacteria</taxon>
        <taxon>Sphingomonadales</taxon>
        <taxon>Sphingomonadaceae</taxon>
        <taxon>Sphingomonas</taxon>
    </lineage>
</organism>
<dbReference type="PANTHER" id="PTHR33741">
    <property type="entry name" value="TRANSMEMBRANE PROTEIN DDB_G0269096-RELATED"/>
    <property type="match status" value="1"/>
</dbReference>
<evidence type="ECO:0000313" key="5">
    <source>
        <dbReference type="Proteomes" id="UP000546200"/>
    </source>
</evidence>
<keyword evidence="2" id="KW-0472">Membrane</keyword>
<evidence type="ECO:0000256" key="1">
    <source>
        <dbReference type="SAM" id="MobiDB-lite"/>
    </source>
</evidence>
<feature type="compositionally biased region" description="Basic residues" evidence="1">
    <location>
        <begin position="210"/>
        <end position="219"/>
    </location>
</feature>
<evidence type="ECO:0000259" key="3">
    <source>
        <dbReference type="Pfam" id="PF04982"/>
    </source>
</evidence>
<feature type="compositionally biased region" description="Polar residues" evidence="1">
    <location>
        <begin position="230"/>
        <end position="240"/>
    </location>
</feature>